<dbReference type="EMBL" id="CP159837">
    <property type="protein sequence ID" value="XCM37703.1"/>
    <property type="molecule type" value="Genomic_DNA"/>
</dbReference>
<protein>
    <submittedName>
        <fullName evidence="7">Sterol desaturase family protein</fullName>
    </submittedName>
</protein>
<dbReference type="InterPro" id="IPR006694">
    <property type="entry name" value="Fatty_acid_hydroxylase"/>
</dbReference>
<keyword evidence="2 5" id="KW-0812">Transmembrane</keyword>
<evidence type="ECO:0000256" key="1">
    <source>
        <dbReference type="ARBA" id="ARBA00004370"/>
    </source>
</evidence>
<name>A0AAU8JFZ2_9CYAN</name>
<keyword evidence="3 5" id="KW-1133">Transmembrane helix</keyword>
<dbReference type="GO" id="GO:0005506">
    <property type="term" value="F:iron ion binding"/>
    <property type="evidence" value="ECO:0007669"/>
    <property type="project" value="InterPro"/>
</dbReference>
<evidence type="ECO:0000256" key="3">
    <source>
        <dbReference type="ARBA" id="ARBA00022989"/>
    </source>
</evidence>
<sequence>MLTLGINAFSGMIAIALQISFLSAFLQQFPSGTGQWGLTALAAPLLLQIVTYLLIEDLKRYAFHRLDHSLLFFWRFHKVHHGVTELNCITGSRDHPVFNLGHLASDIGLAYLLGVSNEALVIGLSIRMVFGGILPHFNVDFPNMKETFPWWAYLIATPNFHAWHHTVHCRYDANLADMFPFWDILFGTFEKPLGSSRDWQFGLSDSEQLSQSVVGQLVSPLTTINRISSNTQIN</sequence>
<dbReference type="GO" id="GO:0016491">
    <property type="term" value="F:oxidoreductase activity"/>
    <property type="evidence" value="ECO:0007669"/>
    <property type="project" value="InterPro"/>
</dbReference>
<evidence type="ECO:0000256" key="5">
    <source>
        <dbReference type="SAM" id="Phobius"/>
    </source>
</evidence>
<dbReference type="PANTHER" id="PTHR11863">
    <property type="entry name" value="STEROL DESATURASE"/>
    <property type="match status" value="1"/>
</dbReference>
<evidence type="ECO:0000256" key="2">
    <source>
        <dbReference type="ARBA" id="ARBA00022692"/>
    </source>
</evidence>
<reference evidence="7" key="1">
    <citation type="submission" date="2024-07" db="EMBL/GenBank/DDBJ databases">
        <authorList>
            <person name="Kim Y.J."/>
            <person name="Jeong J.Y."/>
        </authorList>
    </citation>
    <scope>NUCLEOTIDE SEQUENCE</scope>
    <source>
        <strain evidence="7">GIHE-MW2</strain>
    </source>
</reference>
<comment type="subcellular location">
    <subcellularLocation>
        <location evidence="1">Membrane</location>
    </subcellularLocation>
</comment>
<organism evidence="7">
    <name type="scientific">Planktothricoides raciborskii GIHE-MW2</name>
    <dbReference type="NCBI Taxonomy" id="2792601"/>
    <lineage>
        <taxon>Bacteria</taxon>
        <taxon>Bacillati</taxon>
        <taxon>Cyanobacteriota</taxon>
        <taxon>Cyanophyceae</taxon>
        <taxon>Oscillatoriophycideae</taxon>
        <taxon>Oscillatoriales</taxon>
        <taxon>Oscillatoriaceae</taxon>
        <taxon>Planktothricoides</taxon>
    </lineage>
</organism>
<gene>
    <name evidence="7" type="ORF">ABWT76_000488</name>
</gene>
<proteinExistence type="predicted"/>
<accession>A0AAU8JFZ2</accession>
<dbReference type="GO" id="GO:0008610">
    <property type="term" value="P:lipid biosynthetic process"/>
    <property type="evidence" value="ECO:0007669"/>
    <property type="project" value="InterPro"/>
</dbReference>
<feature type="transmembrane region" description="Helical" evidence="5">
    <location>
        <begin position="12"/>
        <end position="30"/>
    </location>
</feature>
<keyword evidence="4 5" id="KW-0472">Membrane</keyword>
<dbReference type="Pfam" id="PF04116">
    <property type="entry name" value="FA_hydroxylase"/>
    <property type="match status" value="1"/>
</dbReference>
<feature type="transmembrane region" description="Helical" evidence="5">
    <location>
        <begin position="36"/>
        <end position="55"/>
    </location>
</feature>
<feature type="domain" description="Fatty acid hydroxylase" evidence="6">
    <location>
        <begin position="50"/>
        <end position="188"/>
    </location>
</feature>
<dbReference type="RefSeq" id="WP_190879300.1">
    <property type="nucleotide sequence ID" value="NZ_CP159837.1"/>
</dbReference>
<dbReference type="AlphaFoldDB" id="A0AAU8JFZ2"/>
<dbReference type="InterPro" id="IPR050307">
    <property type="entry name" value="Sterol_Desaturase_Related"/>
</dbReference>
<evidence type="ECO:0000259" key="6">
    <source>
        <dbReference type="Pfam" id="PF04116"/>
    </source>
</evidence>
<dbReference type="GO" id="GO:0016020">
    <property type="term" value="C:membrane"/>
    <property type="evidence" value="ECO:0007669"/>
    <property type="project" value="UniProtKB-SubCell"/>
</dbReference>
<evidence type="ECO:0000313" key="7">
    <source>
        <dbReference type="EMBL" id="XCM37703.1"/>
    </source>
</evidence>
<evidence type="ECO:0000256" key="4">
    <source>
        <dbReference type="ARBA" id="ARBA00023136"/>
    </source>
</evidence>